<feature type="chain" id="PRO_5045845480" evidence="1">
    <location>
        <begin position="20"/>
        <end position="379"/>
    </location>
</feature>
<organism evidence="3 4">
    <name type="scientific">Benzoatithermus flavus</name>
    <dbReference type="NCBI Taxonomy" id="3108223"/>
    <lineage>
        <taxon>Bacteria</taxon>
        <taxon>Pseudomonadati</taxon>
        <taxon>Pseudomonadota</taxon>
        <taxon>Alphaproteobacteria</taxon>
        <taxon>Geminicoccales</taxon>
        <taxon>Geminicoccaceae</taxon>
        <taxon>Benzoatithermus</taxon>
    </lineage>
</organism>
<dbReference type="PANTHER" id="PTHR19328">
    <property type="entry name" value="HEDGEHOG-INTERACTING PROTEIN"/>
    <property type="match status" value="1"/>
</dbReference>
<dbReference type="InterPro" id="IPR011042">
    <property type="entry name" value="6-blade_b-propeller_TolB-like"/>
</dbReference>
<dbReference type="InterPro" id="IPR012938">
    <property type="entry name" value="Glc/Sorbosone_DH"/>
</dbReference>
<keyword evidence="3" id="KW-0560">Oxidoreductase</keyword>
<feature type="domain" description="Glucose/Sorbosone dehydrogenase" evidence="2">
    <location>
        <begin position="42"/>
        <end position="371"/>
    </location>
</feature>
<comment type="caution">
    <text evidence="3">The sequence shown here is derived from an EMBL/GenBank/DDBJ whole genome shotgun (WGS) entry which is preliminary data.</text>
</comment>
<dbReference type="RefSeq" id="WP_418159569.1">
    <property type="nucleotide sequence ID" value="NZ_JBBLZC010000009.1"/>
</dbReference>
<dbReference type="SUPFAM" id="SSF50952">
    <property type="entry name" value="Soluble quinoprotein glucose dehydrogenase"/>
    <property type="match status" value="1"/>
</dbReference>
<protein>
    <submittedName>
        <fullName evidence="3">PQQ-dependent sugar dehydrogenase</fullName>
        <ecNumber evidence="3">1.1.5.-</ecNumber>
    </submittedName>
</protein>
<evidence type="ECO:0000313" key="3">
    <source>
        <dbReference type="EMBL" id="MEK0083725.1"/>
    </source>
</evidence>
<dbReference type="EMBL" id="JBBLZC010000009">
    <property type="protein sequence ID" value="MEK0083725.1"/>
    <property type="molecule type" value="Genomic_DNA"/>
</dbReference>
<dbReference type="Proteomes" id="UP001375743">
    <property type="component" value="Unassembled WGS sequence"/>
</dbReference>
<name>A0ABU8XR87_9PROT</name>
<proteinExistence type="predicted"/>
<gene>
    <name evidence="3" type="ORF">U1T56_11220</name>
</gene>
<feature type="signal peptide" evidence="1">
    <location>
        <begin position="1"/>
        <end position="19"/>
    </location>
</feature>
<dbReference type="PANTHER" id="PTHR19328:SF75">
    <property type="entry name" value="ALDOSE SUGAR DEHYDROGENASE YLII"/>
    <property type="match status" value="1"/>
</dbReference>
<dbReference type="PROSITE" id="PS51257">
    <property type="entry name" value="PROKAR_LIPOPROTEIN"/>
    <property type="match status" value="1"/>
</dbReference>
<dbReference type="Gene3D" id="2.120.10.30">
    <property type="entry name" value="TolB, C-terminal domain"/>
    <property type="match status" value="1"/>
</dbReference>
<evidence type="ECO:0000259" key="2">
    <source>
        <dbReference type="Pfam" id="PF07995"/>
    </source>
</evidence>
<dbReference type="EC" id="1.1.5.-" evidence="3"/>
<evidence type="ECO:0000313" key="4">
    <source>
        <dbReference type="Proteomes" id="UP001375743"/>
    </source>
</evidence>
<dbReference type="InterPro" id="IPR011041">
    <property type="entry name" value="Quinoprot_gluc/sorb_DH_b-prop"/>
</dbReference>
<keyword evidence="4" id="KW-1185">Reference proteome</keyword>
<reference evidence="3 4" key="1">
    <citation type="submission" date="2024-01" db="EMBL/GenBank/DDBJ databases">
        <title>Multi-omics insights into the function and evolution of sodium benzoate biodegradation pathways in Benzoatithermus flavus gen. nov., sp. nov. from hot spring.</title>
        <authorList>
            <person name="Hu C.-J."/>
            <person name="Li W.-J."/>
        </authorList>
    </citation>
    <scope>NUCLEOTIDE SEQUENCE [LARGE SCALE GENOMIC DNA]</scope>
    <source>
        <strain evidence="3 4">SYSU G07066</strain>
    </source>
</reference>
<dbReference type="GO" id="GO:0016491">
    <property type="term" value="F:oxidoreductase activity"/>
    <property type="evidence" value="ECO:0007669"/>
    <property type="project" value="UniProtKB-KW"/>
</dbReference>
<sequence>MRTIALAVAMLSAAGCAHAAAPQGPVRTEKATFRVVEVVGGLENPWGMAFLPDGGMLVTERPGRLRLVENGKLRAEPVKGGPEVYARGQGGLLDVALDPAFAQNRRIYLSYAHAEGGKTTTRVMRARYAPEGLSEQKVIFSAEPMIQSSAHFGSRLAFGTDGTLFVTVGERFVARQDAQNLATDLGKVLRITTDGTAPPDNPFVGREGARPEIYTFGHRNPQGLVVDPRNGRVWEQEHGAMGGDEINLLKPGANYGWPEVAYGKNYDGTTIGTGRSIAPGVEAPVFYWDPSIAPSGMTLYLGDRFPGWNGDLLVGALKYQLVSRLDLDEEGRVVKEERFLEGALGRIRDVRTGPDGLVYLLTDEDPGGLYRLEPVTEAG</sequence>
<accession>A0ABU8XR87</accession>
<keyword evidence="1" id="KW-0732">Signal</keyword>
<dbReference type="Pfam" id="PF07995">
    <property type="entry name" value="GSDH"/>
    <property type="match status" value="1"/>
</dbReference>
<evidence type="ECO:0000256" key="1">
    <source>
        <dbReference type="SAM" id="SignalP"/>
    </source>
</evidence>